<dbReference type="OrthoDB" id="2766966at2759"/>
<evidence type="ECO:0000313" key="1">
    <source>
        <dbReference type="EMBL" id="GBE81486.1"/>
    </source>
</evidence>
<dbReference type="InParanoid" id="A0A401GH15"/>
<dbReference type="Proteomes" id="UP000287166">
    <property type="component" value="Unassembled WGS sequence"/>
</dbReference>
<accession>A0A401GH15</accession>
<keyword evidence="2" id="KW-1185">Reference proteome</keyword>
<reference evidence="1 2" key="1">
    <citation type="journal article" date="2018" name="Sci. Rep.">
        <title>Genome sequence of the cauliflower mushroom Sparassis crispa (Hanabiratake) and its association with beneficial usage.</title>
        <authorList>
            <person name="Kiyama R."/>
            <person name="Furutani Y."/>
            <person name="Kawaguchi K."/>
            <person name="Nakanishi T."/>
        </authorList>
    </citation>
    <scope>NUCLEOTIDE SEQUENCE [LARGE SCALE GENOMIC DNA]</scope>
</reference>
<dbReference type="RefSeq" id="XP_027612399.1">
    <property type="nucleotide sequence ID" value="XM_027756598.1"/>
</dbReference>
<dbReference type="SUPFAM" id="SSF52047">
    <property type="entry name" value="RNI-like"/>
    <property type="match status" value="1"/>
</dbReference>
<comment type="caution">
    <text evidence="1">The sequence shown here is derived from an EMBL/GenBank/DDBJ whole genome shotgun (WGS) entry which is preliminary data.</text>
</comment>
<dbReference type="InterPro" id="IPR036047">
    <property type="entry name" value="F-box-like_dom_sf"/>
</dbReference>
<name>A0A401GH15_9APHY</name>
<evidence type="ECO:0000313" key="2">
    <source>
        <dbReference type="Proteomes" id="UP000287166"/>
    </source>
</evidence>
<sequence>MTESDSVELYDDELDVLWDEHPDDSEGLSSSTVSTFPLEIWEYIMEYLWDDTPSLKACSRTCRAWLQRAQLYIFLTITISWHCCELWQTRLTESPHITRYVRNLILVQNPTGRWIGPCDPAVYMLGLGLLLSIWQRPNQVQCLFLSGWRSAHVSEELREQIPTLFSMVKLIHFQHCYFEPSDFFLIVGGCPQLSTIAIEGTAVYRNMPLSLDLTQMYPKTETALRILRLNHMCSTKFPPLSSQCLLKGPFDLRISWMKFCIISDLTETQAFLSTAGSALRHLIVSLTSFVVPPCTTLEQLNLLGNTRLSSLLVHLSTDLFFSGLPSFLSRVDDTHSIERIYIHLCVGYSSLTDILYWAPVDQQLSRIARLFKDQSPVVVTFYLDAGTIMEPKSQTVIQGMADLLQQRLQDLQTERCRLRIVRADIYHTSTVIKDTPFRRATAITLYDSEPDGVVIPDVSILEEE</sequence>
<dbReference type="CDD" id="cd09917">
    <property type="entry name" value="F-box_SF"/>
    <property type="match status" value="1"/>
</dbReference>
<dbReference type="EMBL" id="BFAD01000003">
    <property type="protein sequence ID" value="GBE81486.1"/>
    <property type="molecule type" value="Genomic_DNA"/>
</dbReference>
<dbReference type="AlphaFoldDB" id="A0A401GH15"/>
<evidence type="ECO:0008006" key="3">
    <source>
        <dbReference type="Google" id="ProtNLM"/>
    </source>
</evidence>
<gene>
    <name evidence="1" type="ORF">SCP_0312150</name>
</gene>
<proteinExistence type="predicted"/>
<dbReference type="SUPFAM" id="SSF81383">
    <property type="entry name" value="F-box domain"/>
    <property type="match status" value="1"/>
</dbReference>
<protein>
    <recommendedName>
        <fullName evidence="3">F-box domain-containing protein</fullName>
    </recommendedName>
</protein>
<dbReference type="GeneID" id="38778403"/>
<organism evidence="1 2">
    <name type="scientific">Sparassis crispa</name>
    <dbReference type="NCBI Taxonomy" id="139825"/>
    <lineage>
        <taxon>Eukaryota</taxon>
        <taxon>Fungi</taxon>
        <taxon>Dikarya</taxon>
        <taxon>Basidiomycota</taxon>
        <taxon>Agaricomycotina</taxon>
        <taxon>Agaricomycetes</taxon>
        <taxon>Polyporales</taxon>
        <taxon>Sparassidaceae</taxon>
        <taxon>Sparassis</taxon>
    </lineage>
</organism>